<keyword evidence="3" id="KW-1185">Reference proteome</keyword>
<evidence type="ECO:0000256" key="1">
    <source>
        <dbReference type="SAM" id="MobiDB-lite"/>
    </source>
</evidence>
<sequence>MPRPAWPLVMRPWLGLRAAIHAVARAHCVRPRQRRRDVIEPPERPGRSPLPRRVAPKEQPIAAAGRSRALNQDRERPPLGVPPLRASLCAAEPRLRRRERGHPNTRGPRVRLPPAYGRTPQDRAGPASGSSGAGHRDWGTFLPRHASRWPFMARGPCLPWAGPHRETRC</sequence>
<feature type="compositionally biased region" description="Basic and acidic residues" evidence="1">
    <location>
        <begin position="36"/>
        <end position="46"/>
    </location>
</feature>
<reference evidence="2" key="1">
    <citation type="journal article" date="2022" name="bioRxiv">
        <title>Sequencing and chromosome-scale assembly of the giantPleurodeles waltlgenome.</title>
        <authorList>
            <person name="Brown T."/>
            <person name="Elewa A."/>
            <person name="Iarovenko S."/>
            <person name="Subramanian E."/>
            <person name="Araus A.J."/>
            <person name="Petzold A."/>
            <person name="Susuki M."/>
            <person name="Suzuki K.-i.T."/>
            <person name="Hayashi T."/>
            <person name="Toyoda A."/>
            <person name="Oliveira C."/>
            <person name="Osipova E."/>
            <person name="Leigh N.D."/>
            <person name="Simon A."/>
            <person name="Yun M.H."/>
        </authorList>
    </citation>
    <scope>NUCLEOTIDE SEQUENCE</scope>
    <source>
        <strain evidence="2">20211129_DDA</strain>
        <tissue evidence="2">Liver</tissue>
    </source>
</reference>
<evidence type="ECO:0000313" key="3">
    <source>
        <dbReference type="Proteomes" id="UP001066276"/>
    </source>
</evidence>
<name>A0AAV7W532_PLEWA</name>
<dbReference type="Proteomes" id="UP001066276">
    <property type="component" value="Chromosome 1_2"/>
</dbReference>
<proteinExistence type="predicted"/>
<accession>A0AAV7W532</accession>
<evidence type="ECO:0008006" key="4">
    <source>
        <dbReference type="Google" id="ProtNLM"/>
    </source>
</evidence>
<evidence type="ECO:0000313" key="2">
    <source>
        <dbReference type="EMBL" id="KAJ1207706.1"/>
    </source>
</evidence>
<gene>
    <name evidence="2" type="ORF">NDU88_003096</name>
</gene>
<comment type="caution">
    <text evidence="2">The sequence shown here is derived from an EMBL/GenBank/DDBJ whole genome shotgun (WGS) entry which is preliminary data.</text>
</comment>
<dbReference type="AlphaFoldDB" id="A0AAV7W532"/>
<feature type="region of interest" description="Disordered" evidence="1">
    <location>
        <begin position="32"/>
        <end position="138"/>
    </location>
</feature>
<organism evidence="2 3">
    <name type="scientific">Pleurodeles waltl</name>
    <name type="common">Iberian ribbed newt</name>
    <dbReference type="NCBI Taxonomy" id="8319"/>
    <lineage>
        <taxon>Eukaryota</taxon>
        <taxon>Metazoa</taxon>
        <taxon>Chordata</taxon>
        <taxon>Craniata</taxon>
        <taxon>Vertebrata</taxon>
        <taxon>Euteleostomi</taxon>
        <taxon>Amphibia</taxon>
        <taxon>Batrachia</taxon>
        <taxon>Caudata</taxon>
        <taxon>Salamandroidea</taxon>
        <taxon>Salamandridae</taxon>
        <taxon>Pleurodelinae</taxon>
        <taxon>Pleurodeles</taxon>
    </lineage>
</organism>
<dbReference type="EMBL" id="JANPWB010000002">
    <property type="protein sequence ID" value="KAJ1207706.1"/>
    <property type="molecule type" value="Genomic_DNA"/>
</dbReference>
<protein>
    <recommendedName>
        <fullName evidence="4">Secreted protein</fullName>
    </recommendedName>
</protein>